<evidence type="ECO:0000256" key="1">
    <source>
        <dbReference type="SAM" id="Phobius"/>
    </source>
</evidence>
<feature type="transmembrane region" description="Helical" evidence="1">
    <location>
        <begin position="160"/>
        <end position="178"/>
    </location>
</feature>
<reference evidence="4 5" key="1">
    <citation type="submission" date="2018-03" db="EMBL/GenBank/DDBJ databases">
        <authorList>
            <person name="Fogelqvist J."/>
        </authorList>
    </citation>
    <scope>NUCLEOTIDE SEQUENCE [LARGE SCALE GENOMIC DNA]</scope>
</reference>
<feature type="domain" description="Reverse transcriptase Ty1/copia-type" evidence="3">
    <location>
        <begin position="2"/>
        <end position="84"/>
    </location>
</feature>
<keyword evidence="4" id="KW-0496">Mitochondrion</keyword>
<dbReference type="EMBL" id="OVEO01000001">
    <property type="protein sequence ID" value="SPQ93536.1"/>
    <property type="molecule type" value="Genomic_DNA"/>
</dbReference>
<feature type="transmembrane region" description="Helical" evidence="1">
    <location>
        <begin position="104"/>
        <end position="122"/>
    </location>
</feature>
<dbReference type="PANTHER" id="PTHR33741:SF5">
    <property type="entry name" value="TRANSMEMBRANE PROTEIN DDB_G0269096-RELATED"/>
    <property type="match status" value="1"/>
</dbReference>
<feature type="transmembrane region" description="Helical" evidence="1">
    <location>
        <begin position="226"/>
        <end position="249"/>
    </location>
</feature>
<sequence length="423" mass="45921">MVALTAVMGLTIHQMDMKTAFLNGVLNSPIYVGQPKNFNQKGNGYVWRLKKALYGLVEAPRLWYETPHHCLADFGFRRALGDPGLKWNGMVGVKSRPPPALTETFFSMLAAFASMLVVAGVIRLSPITTSDQNLLLSSFGASAVLLYHEIDAPVTQPTNVLGGTLLSSVIGVSVARLIPRSLSSWLGGAVAVALSIGAMGLSNTMHPPAGAIALTAVIGSDYLKGLGFYFVLQPALFGTVVMLLCALLINNLHPVRRFPRSWFNVHAYQPSQERCDDVANDSAELQDNGSRCLSVRRGAPCTYRPVIQSCSRIWSIVGLLSAACAEGDSRPFGRMRPTQTIPPVPRAKSALSVAEIRKQDVRPIAREEHVLGLDVVVDDSSSMTYFDGIQQLDEQRPGMIFGQRTSMRGNKVEQVAFGLLHND</sequence>
<accession>A0A3P3Y012</accession>
<dbReference type="AlphaFoldDB" id="A0A3P3Y012"/>
<keyword evidence="1" id="KW-0472">Membrane</keyword>
<evidence type="ECO:0000313" key="5">
    <source>
        <dbReference type="Proteomes" id="UP000290189"/>
    </source>
</evidence>
<protein>
    <submittedName>
        <fullName evidence="4">Uncharacterized protein</fullName>
    </submittedName>
</protein>
<organism evidence="4 5">
    <name type="scientific">Plasmodiophora brassicae</name>
    <name type="common">Clubroot disease agent</name>
    <dbReference type="NCBI Taxonomy" id="37360"/>
    <lineage>
        <taxon>Eukaryota</taxon>
        <taxon>Sar</taxon>
        <taxon>Rhizaria</taxon>
        <taxon>Endomyxa</taxon>
        <taxon>Phytomyxea</taxon>
        <taxon>Plasmodiophorida</taxon>
        <taxon>Plasmodiophoridae</taxon>
        <taxon>Plasmodiophora</taxon>
    </lineage>
</organism>
<feature type="domain" description="HPP transmembrane region" evidence="2">
    <location>
        <begin position="98"/>
        <end position="259"/>
    </location>
</feature>
<keyword evidence="1" id="KW-0812">Transmembrane</keyword>
<keyword evidence="1" id="KW-1133">Transmembrane helix</keyword>
<feature type="transmembrane region" description="Helical" evidence="1">
    <location>
        <begin position="185"/>
        <end position="206"/>
    </location>
</feature>
<dbReference type="Pfam" id="PF07727">
    <property type="entry name" value="RVT_2"/>
    <property type="match status" value="1"/>
</dbReference>
<evidence type="ECO:0000259" key="3">
    <source>
        <dbReference type="Pfam" id="PF07727"/>
    </source>
</evidence>
<gene>
    <name evidence="4" type="ORF">PLBR_LOCUS751</name>
</gene>
<dbReference type="PANTHER" id="PTHR33741">
    <property type="entry name" value="TRANSMEMBRANE PROTEIN DDB_G0269096-RELATED"/>
    <property type="match status" value="1"/>
</dbReference>
<proteinExistence type="predicted"/>
<dbReference type="Proteomes" id="UP000290189">
    <property type="component" value="Unassembled WGS sequence"/>
</dbReference>
<dbReference type="InterPro" id="IPR007065">
    <property type="entry name" value="HPP"/>
</dbReference>
<dbReference type="Pfam" id="PF04982">
    <property type="entry name" value="TM_HPP"/>
    <property type="match status" value="1"/>
</dbReference>
<name>A0A3P3Y012_PLABS</name>
<geneLocation type="mitochondrion" evidence="4"/>
<dbReference type="InterPro" id="IPR058581">
    <property type="entry name" value="TM_HPP"/>
</dbReference>
<evidence type="ECO:0000259" key="2">
    <source>
        <dbReference type="Pfam" id="PF04982"/>
    </source>
</evidence>
<dbReference type="InterPro" id="IPR013103">
    <property type="entry name" value="RVT_2"/>
</dbReference>
<evidence type="ECO:0000313" key="4">
    <source>
        <dbReference type="EMBL" id="SPQ93536.1"/>
    </source>
</evidence>